<proteinExistence type="predicted"/>
<protein>
    <submittedName>
        <fullName evidence="2">Uncharacterized protein</fullName>
    </submittedName>
</protein>
<evidence type="ECO:0000313" key="3">
    <source>
        <dbReference type="Proteomes" id="UP000005867"/>
    </source>
</evidence>
<feature type="region of interest" description="Disordered" evidence="1">
    <location>
        <begin position="1"/>
        <end position="24"/>
    </location>
</feature>
<dbReference type="BioCyc" id="PSP1104324:GJSN-2712-MONOMER"/>
<dbReference type="HOGENOM" id="CLU_1881157_0_0_2"/>
<gene>
    <name evidence="2" type="ORF">P186_2775</name>
</gene>
<accession>G7VEY6</accession>
<dbReference type="RefSeq" id="WP_014289976.1">
    <property type="nucleotide sequence ID" value="NC_016645.1"/>
</dbReference>
<evidence type="ECO:0000313" key="2">
    <source>
        <dbReference type="EMBL" id="AET34151.1"/>
    </source>
</evidence>
<dbReference type="EMBL" id="CP003098">
    <property type="protein sequence ID" value="AET34151.1"/>
    <property type="molecule type" value="Genomic_DNA"/>
</dbReference>
<evidence type="ECO:0000256" key="1">
    <source>
        <dbReference type="SAM" id="MobiDB-lite"/>
    </source>
</evidence>
<dbReference type="AlphaFoldDB" id="G7VEY6"/>
<sequence>MKELEALLKRERTAKEAPPPPPGWRPRLAEFATVWRELGVKPLYPELYDMAVKTCRDWMKCYAMFIAVWETPHKWLLFEAAMAGLDTEMVARLILEGRIDEARRLVEP</sequence>
<dbReference type="eggNOG" id="arCOG12093">
    <property type="taxonomic scope" value="Archaea"/>
</dbReference>
<keyword evidence="3" id="KW-1185">Reference proteome</keyword>
<dbReference type="STRING" id="1104324.P186_2775"/>
<dbReference type="KEGG" id="pyr:P186_2775"/>
<organism evidence="2 3">
    <name type="scientific">Pyrobaculum ferrireducens</name>
    <dbReference type="NCBI Taxonomy" id="1104324"/>
    <lineage>
        <taxon>Archaea</taxon>
        <taxon>Thermoproteota</taxon>
        <taxon>Thermoprotei</taxon>
        <taxon>Thermoproteales</taxon>
        <taxon>Thermoproteaceae</taxon>
        <taxon>Pyrobaculum</taxon>
    </lineage>
</organism>
<reference evidence="2 3" key="1">
    <citation type="journal article" date="2012" name="J. Bacteriol.">
        <title>Complete genome sequence of strain 1860, a crenarchaeon of the genus pyrobaculum able to grow with various electron acceptors.</title>
        <authorList>
            <person name="Mardanov A.V."/>
            <person name="Gumerov V.M."/>
            <person name="Slobodkina G.B."/>
            <person name="Beletsky A.V."/>
            <person name="Bonch-Osmolovskaya E.A."/>
            <person name="Ravin N.V."/>
            <person name="Skryabin K.G."/>
        </authorList>
    </citation>
    <scope>NUCLEOTIDE SEQUENCE [LARGE SCALE GENOMIC DNA]</scope>
    <source>
        <strain evidence="2 3">1860</strain>
    </source>
</reference>
<name>G7VEY6_9CREN</name>
<dbReference type="Proteomes" id="UP000005867">
    <property type="component" value="Chromosome"/>
</dbReference>
<dbReference type="GeneID" id="11594373"/>
<feature type="compositionally biased region" description="Basic and acidic residues" evidence="1">
    <location>
        <begin position="1"/>
        <end position="15"/>
    </location>
</feature>